<keyword evidence="7" id="KW-0067">ATP-binding</keyword>
<comment type="caution">
    <text evidence="15">The sequence shown here is derived from an EMBL/GenBank/DDBJ whole genome shotgun (WGS) entry which is preliminary data.</text>
</comment>
<evidence type="ECO:0000313" key="15">
    <source>
        <dbReference type="EMBL" id="MBK1727127.1"/>
    </source>
</evidence>
<proteinExistence type="inferred from homology"/>
<dbReference type="InterPro" id="IPR003593">
    <property type="entry name" value="AAA+_ATPase"/>
</dbReference>
<dbReference type="RefSeq" id="WP_200259769.1">
    <property type="nucleotide sequence ID" value="NZ_NRSH01000101.1"/>
</dbReference>
<dbReference type="PANTHER" id="PTHR43152">
    <property type="entry name" value="UVRABC SYSTEM PROTEIN A"/>
    <property type="match status" value="1"/>
</dbReference>
<organism evidence="15 16">
    <name type="scientific">Halorhodospira neutriphila</name>
    <dbReference type="NCBI Taxonomy" id="168379"/>
    <lineage>
        <taxon>Bacteria</taxon>
        <taxon>Pseudomonadati</taxon>
        <taxon>Pseudomonadota</taxon>
        <taxon>Gammaproteobacteria</taxon>
        <taxon>Chromatiales</taxon>
        <taxon>Ectothiorhodospiraceae</taxon>
        <taxon>Halorhodospira</taxon>
    </lineage>
</organism>
<keyword evidence="6" id="KW-0228">DNA excision</keyword>
<evidence type="ECO:0000256" key="7">
    <source>
        <dbReference type="ARBA" id="ARBA00022840"/>
    </source>
</evidence>
<dbReference type="InterPro" id="IPR027417">
    <property type="entry name" value="P-loop_NTPase"/>
</dbReference>
<dbReference type="InterPro" id="IPR017871">
    <property type="entry name" value="ABC_transporter-like_CS"/>
</dbReference>
<evidence type="ECO:0000256" key="10">
    <source>
        <dbReference type="ARBA" id="ARBA00023204"/>
    </source>
</evidence>
<comment type="similarity">
    <text evidence="11">Belongs to the ABC transporter superfamily. UvrA family.</text>
</comment>
<dbReference type="Proteomes" id="UP000738126">
    <property type="component" value="Unassembled WGS sequence"/>
</dbReference>
<protein>
    <recommendedName>
        <fullName evidence="12">UvrABC system protein A</fullName>
    </recommendedName>
    <alternativeName>
        <fullName evidence="13">Excinuclease ABC subunit A</fullName>
    </alternativeName>
</protein>
<evidence type="ECO:0000256" key="8">
    <source>
        <dbReference type="ARBA" id="ARBA00022881"/>
    </source>
</evidence>
<evidence type="ECO:0000256" key="3">
    <source>
        <dbReference type="ARBA" id="ARBA00022737"/>
    </source>
</evidence>
<feature type="domain" description="ABC transporter" evidence="14">
    <location>
        <begin position="2"/>
        <end position="330"/>
    </location>
</feature>
<evidence type="ECO:0000256" key="13">
    <source>
        <dbReference type="ARBA" id="ARBA00042156"/>
    </source>
</evidence>
<dbReference type="CDD" id="cd03271">
    <property type="entry name" value="ABC_UvrA_II"/>
    <property type="match status" value="1"/>
</dbReference>
<dbReference type="InterPro" id="IPR003439">
    <property type="entry name" value="ABC_transporter-like_ATP-bd"/>
</dbReference>
<comment type="subcellular location">
    <subcellularLocation>
        <location evidence="1">Cytoplasm</location>
    </subcellularLocation>
</comment>
<keyword evidence="9" id="KW-0238">DNA-binding</keyword>
<dbReference type="PROSITE" id="PS50893">
    <property type="entry name" value="ABC_TRANSPORTER_2"/>
    <property type="match status" value="1"/>
</dbReference>
<dbReference type="Gene3D" id="3.40.50.300">
    <property type="entry name" value="P-loop containing nucleotide triphosphate hydrolases"/>
    <property type="match status" value="1"/>
</dbReference>
<evidence type="ECO:0000256" key="5">
    <source>
        <dbReference type="ARBA" id="ARBA00022763"/>
    </source>
</evidence>
<evidence type="ECO:0000256" key="9">
    <source>
        <dbReference type="ARBA" id="ARBA00023125"/>
    </source>
</evidence>
<evidence type="ECO:0000256" key="2">
    <source>
        <dbReference type="ARBA" id="ARBA00022490"/>
    </source>
</evidence>
<keyword evidence="16" id="KW-1185">Reference proteome</keyword>
<keyword evidence="3" id="KW-0677">Repeat</keyword>
<dbReference type="SUPFAM" id="SSF52540">
    <property type="entry name" value="P-loop containing nucleoside triphosphate hydrolases"/>
    <property type="match status" value="1"/>
</dbReference>
<keyword evidence="5" id="KW-0227">DNA damage</keyword>
<accession>A0ABS1E7F6</accession>
<feature type="non-terminal residue" evidence="15">
    <location>
        <position position="1"/>
    </location>
</feature>
<evidence type="ECO:0000256" key="4">
    <source>
        <dbReference type="ARBA" id="ARBA00022741"/>
    </source>
</evidence>
<keyword evidence="4" id="KW-0547">Nucleotide-binding</keyword>
<dbReference type="EMBL" id="NRSH01000101">
    <property type="protein sequence ID" value="MBK1727127.1"/>
    <property type="molecule type" value="Genomic_DNA"/>
</dbReference>
<dbReference type="SMART" id="SM00382">
    <property type="entry name" value="AAA"/>
    <property type="match status" value="1"/>
</dbReference>
<gene>
    <name evidence="15" type="ORF">CKO13_08865</name>
</gene>
<dbReference type="PROSITE" id="PS00211">
    <property type="entry name" value="ABC_TRANSPORTER_1"/>
    <property type="match status" value="1"/>
</dbReference>
<keyword evidence="8" id="KW-0267">Excision nuclease</keyword>
<evidence type="ECO:0000256" key="1">
    <source>
        <dbReference type="ARBA" id="ARBA00004496"/>
    </source>
</evidence>
<keyword evidence="2" id="KW-0963">Cytoplasm</keyword>
<dbReference type="Pfam" id="PF00005">
    <property type="entry name" value="ABC_tran"/>
    <property type="match status" value="1"/>
</dbReference>
<reference evidence="15 16" key="1">
    <citation type="journal article" date="2020" name="Microorganisms">
        <title>Osmotic Adaptation and Compatible Solute Biosynthesis of Phototrophic Bacteria as Revealed from Genome Analyses.</title>
        <authorList>
            <person name="Imhoff J.F."/>
            <person name="Rahn T."/>
            <person name="Kunzel S."/>
            <person name="Keller A."/>
            <person name="Neulinger S.C."/>
        </authorList>
    </citation>
    <scope>NUCLEOTIDE SEQUENCE [LARGE SCALE GENOMIC DNA]</scope>
    <source>
        <strain evidence="15 16">DSM 15116</strain>
    </source>
</reference>
<dbReference type="Gene3D" id="1.20.1580.10">
    <property type="entry name" value="ABC transporter ATPase like domain"/>
    <property type="match status" value="1"/>
</dbReference>
<evidence type="ECO:0000256" key="11">
    <source>
        <dbReference type="ARBA" id="ARBA00038000"/>
    </source>
</evidence>
<evidence type="ECO:0000256" key="12">
    <source>
        <dbReference type="ARBA" id="ARBA00039316"/>
    </source>
</evidence>
<evidence type="ECO:0000313" key="16">
    <source>
        <dbReference type="Proteomes" id="UP000738126"/>
    </source>
</evidence>
<evidence type="ECO:0000259" key="14">
    <source>
        <dbReference type="PROSITE" id="PS50893"/>
    </source>
</evidence>
<keyword evidence="10" id="KW-0234">DNA repair</keyword>
<dbReference type="PANTHER" id="PTHR43152:SF3">
    <property type="entry name" value="UVRABC SYSTEM PROTEIN A"/>
    <property type="match status" value="1"/>
</dbReference>
<evidence type="ECO:0000256" key="6">
    <source>
        <dbReference type="ARBA" id="ARBA00022769"/>
    </source>
</evidence>
<sequence length="341" mass="36464">PAPGRCLRIRGARGHNLAGLDVELPLGLLVGVTGVSGSGKSTLINDTLYRRAAQALNGAQAAPAEHDAVDGLEALEKVVAIDQSPIGRTPRSNPATYTGVFAPLRELFAETPEARARGYKAGRFSFNVKGGRCEACQGEGVVRVEMHLLPDLYVTCDACHGTRFNRETLEVRYRGYTIADVLELTVNQACELFSALPAIHRRLETLREVGLGYLRLGQSATTLSGGEAQRIKLARELARREHGRSLYILDEPTTGLHFADVEQLLAVLQRLCEHGNTVVVVEHDLEIIKCADWVIDLGPEGGGGGGRLVAAGTPEQVAAAAGSHTGAYLRALELLAAPEPQ</sequence>
<name>A0ABS1E7F6_9GAMM</name>